<dbReference type="RefSeq" id="XP_030630438.1">
    <property type="nucleotide sequence ID" value="XM_030774578.1"/>
</dbReference>
<dbReference type="SUPFAM" id="SSF52540">
    <property type="entry name" value="P-loop containing nucleoside triphosphate hydrolases"/>
    <property type="match status" value="1"/>
</dbReference>
<dbReference type="GO" id="GO:0006955">
    <property type="term" value="P:immune response"/>
    <property type="evidence" value="ECO:0007669"/>
    <property type="project" value="TreeGrafter"/>
</dbReference>
<dbReference type="InterPro" id="IPR027417">
    <property type="entry name" value="P-loop_NTPase"/>
</dbReference>
<dbReference type="PANTHER" id="PTHR14241:SF19">
    <property type="entry name" value="INTERFERON-INDUCED PROTEIN 44-LIKE ISOFORM X1-RELATED"/>
    <property type="match status" value="1"/>
</dbReference>
<dbReference type="AlphaFoldDB" id="A0A6J2VF48"/>
<dbReference type="PROSITE" id="PS51886">
    <property type="entry name" value="TLDC"/>
    <property type="match status" value="1"/>
</dbReference>
<gene>
    <name evidence="4" type="primary">LOC115812091</name>
</gene>
<sequence length="452" mass="50903">MSVVTSRLTKEQEKKLCTLLGQAKLSLLFKATVHGYNNNSFHQKCDRQGPTVTVAYNKSGYVFGAYISKDYAQTGQNVTDDRAFLFSFCDHKPKAKPLHVVSNNPQYAFTDSSMGPNYDSLVFLYNNTATVQSNPGTYNFDPIQMHGNDIQLIECEVYRVEDYGGLMETPWRNIQWTSEKRKVLMETITNWRPDVGSVKQARMLLVGPVGAGKSSFFNSISSVFRGHVTSQANTGSAGTSLTTQFRTYSIKAGQKGKTLPIILCDSMGLEEGLNSGMDMDDFTSILRGQMQDRYQFNSSMPLQTESVYFRKSVELKDKIHTVAYVIDASKVKLLPDKMIEKFAALRRKANQMSVPQLVLLTKVDEACPLVAVDLKNVYRCNYINRMMREVSDLLGVCLSSVVPVKNYSQELELDNDTDVLLLSAVNQMLRVTEGYFDDIYENDSLDRIKPLF</sequence>
<evidence type="ECO:0000259" key="2">
    <source>
        <dbReference type="PROSITE" id="PS51886"/>
    </source>
</evidence>
<dbReference type="InterPro" id="IPR006571">
    <property type="entry name" value="TLDc_dom"/>
</dbReference>
<accession>A0A6J2VF48</accession>
<dbReference type="FunCoup" id="A0A6J2VF48">
    <property type="interactions" value="41"/>
</dbReference>
<comment type="similarity">
    <text evidence="1">Belongs to the IFI44 family.</text>
</comment>
<dbReference type="PANTHER" id="PTHR14241">
    <property type="entry name" value="INTERFERON-INDUCED PROTEIN 44"/>
    <property type="match status" value="1"/>
</dbReference>
<dbReference type="OrthoDB" id="25620at2759"/>
<dbReference type="SMART" id="SM00584">
    <property type="entry name" value="TLDc"/>
    <property type="match status" value="1"/>
</dbReference>
<name>A0A6J2VF48_CHACN</name>
<reference evidence="4" key="1">
    <citation type="submission" date="2025-08" db="UniProtKB">
        <authorList>
            <consortium name="RefSeq"/>
        </authorList>
    </citation>
    <scope>IDENTIFICATION</scope>
</reference>
<evidence type="ECO:0000313" key="4">
    <source>
        <dbReference type="RefSeq" id="XP_030630438.1"/>
    </source>
</evidence>
<dbReference type="GeneID" id="115812091"/>
<feature type="domain" description="TLDc" evidence="2">
    <location>
        <begin position="2"/>
        <end position="161"/>
    </location>
</feature>
<organism evidence="3 4">
    <name type="scientific">Chanos chanos</name>
    <name type="common">Milkfish</name>
    <name type="synonym">Mugil chanos</name>
    <dbReference type="NCBI Taxonomy" id="29144"/>
    <lineage>
        <taxon>Eukaryota</taxon>
        <taxon>Metazoa</taxon>
        <taxon>Chordata</taxon>
        <taxon>Craniata</taxon>
        <taxon>Vertebrata</taxon>
        <taxon>Euteleostomi</taxon>
        <taxon>Actinopterygii</taxon>
        <taxon>Neopterygii</taxon>
        <taxon>Teleostei</taxon>
        <taxon>Ostariophysi</taxon>
        <taxon>Gonorynchiformes</taxon>
        <taxon>Chanidae</taxon>
        <taxon>Chanos</taxon>
    </lineage>
</organism>
<dbReference type="Pfam" id="PF07534">
    <property type="entry name" value="TLD"/>
    <property type="match status" value="1"/>
</dbReference>
<protein>
    <submittedName>
        <fullName evidence="4">Interferon-induced protein 44-like</fullName>
    </submittedName>
</protein>
<proteinExistence type="inferred from homology"/>
<keyword evidence="3" id="KW-1185">Reference proteome</keyword>
<dbReference type="Gene3D" id="3.40.50.300">
    <property type="entry name" value="P-loop containing nucleotide triphosphate hydrolases"/>
    <property type="match status" value="1"/>
</dbReference>
<dbReference type="Proteomes" id="UP000504632">
    <property type="component" value="Chromosome 5"/>
</dbReference>
<evidence type="ECO:0000256" key="1">
    <source>
        <dbReference type="ARBA" id="ARBA00009243"/>
    </source>
</evidence>
<evidence type="ECO:0000313" key="3">
    <source>
        <dbReference type="Proteomes" id="UP000504632"/>
    </source>
</evidence>
<dbReference type="CDD" id="cd00882">
    <property type="entry name" value="Ras_like_GTPase"/>
    <property type="match status" value="1"/>
</dbReference>
<dbReference type="InParanoid" id="A0A6J2VF48"/>